<sequence length="156" mass="17936">MSTTKMVRIIPFTIDLKDYIKILNVEWLQKYFRIEDRDEIVLSNPQEEIIDKGGLIYYATYNDEIVGTVSLLRVSNTVYEVSKMAVTTNVQGLGIGKILLEHCFQVAKERNATKLILYSNTSLQSAIHLYYKYGFVAIPLESGIYERADIKMEKVL</sequence>
<dbReference type="InterPro" id="IPR050769">
    <property type="entry name" value="NAT_camello-type"/>
</dbReference>
<keyword evidence="1" id="KW-0808">Transferase</keyword>
<comment type="caution">
    <text evidence="3">The sequence shown here is derived from an EMBL/GenBank/DDBJ whole genome shotgun (WGS) entry which is preliminary data.</text>
</comment>
<dbReference type="PROSITE" id="PS51186">
    <property type="entry name" value="GNAT"/>
    <property type="match status" value="1"/>
</dbReference>
<evidence type="ECO:0000259" key="2">
    <source>
        <dbReference type="PROSITE" id="PS51186"/>
    </source>
</evidence>
<dbReference type="PANTHER" id="PTHR13947">
    <property type="entry name" value="GNAT FAMILY N-ACETYLTRANSFERASE"/>
    <property type="match status" value="1"/>
</dbReference>
<accession>A0ABR7J918</accession>
<dbReference type="Pfam" id="PF00583">
    <property type="entry name" value="Acetyltransf_1"/>
    <property type="match status" value="1"/>
</dbReference>
<keyword evidence="4" id="KW-1185">Reference proteome</keyword>
<evidence type="ECO:0000256" key="1">
    <source>
        <dbReference type="ARBA" id="ARBA00022679"/>
    </source>
</evidence>
<dbReference type="InterPro" id="IPR000182">
    <property type="entry name" value="GNAT_dom"/>
</dbReference>
<dbReference type="InterPro" id="IPR016181">
    <property type="entry name" value="Acyl_CoA_acyltransferase"/>
</dbReference>
<dbReference type="Gene3D" id="3.40.630.30">
    <property type="match status" value="1"/>
</dbReference>
<dbReference type="PANTHER" id="PTHR13947:SF37">
    <property type="entry name" value="LD18367P"/>
    <property type="match status" value="1"/>
</dbReference>
<evidence type="ECO:0000313" key="4">
    <source>
        <dbReference type="Proteomes" id="UP000629963"/>
    </source>
</evidence>
<dbReference type="EMBL" id="JACRUJ010000003">
    <property type="protein sequence ID" value="MBC5841956.1"/>
    <property type="molecule type" value="Genomic_DNA"/>
</dbReference>
<reference evidence="3 4" key="1">
    <citation type="submission" date="2020-08" db="EMBL/GenBank/DDBJ databases">
        <title>Description of novel Flavobacterium F-380 isolate.</title>
        <authorList>
            <person name="Saticioglu I.B."/>
            <person name="Duman M."/>
            <person name="Altun S."/>
        </authorList>
    </citation>
    <scope>NUCLEOTIDE SEQUENCE [LARGE SCALE GENOMIC DNA]</scope>
    <source>
        <strain evidence="3 4">F-380</strain>
    </source>
</reference>
<name>A0ABR7J918_9FLAO</name>
<evidence type="ECO:0000313" key="3">
    <source>
        <dbReference type="EMBL" id="MBC5841956.1"/>
    </source>
</evidence>
<protein>
    <submittedName>
        <fullName evidence="3">GNAT family N-acetyltransferase</fullName>
    </submittedName>
</protein>
<organism evidence="3 4">
    <name type="scientific">Flavobacterium kayseriense</name>
    <dbReference type="NCBI Taxonomy" id="2764714"/>
    <lineage>
        <taxon>Bacteria</taxon>
        <taxon>Pseudomonadati</taxon>
        <taxon>Bacteroidota</taxon>
        <taxon>Flavobacteriia</taxon>
        <taxon>Flavobacteriales</taxon>
        <taxon>Flavobacteriaceae</taxon>
        <taxon>Flavobacterium</taxon>
    </lineage>
</organism>
<gene>
    <name evidence="3" type="ORF">H8R23_11105</name>
</gene>
<proteinExistence type="predicted"/>
<dbReference type="RefSeq" id="WP_187010451.1">
    <property type="nucleotide sequence ID" value="NZ_JACRUI010000003.1"/>
</dbReference>
<dbReference type="CDD" id="cd04301">
    <property type="entry name" value="NAT_SF"/>
    <property type="match status" value="1"/>
</dbReference>
<dbReference type="SUPFAM" id="SSF55729">
    <property type="entry name" value="Acyl-CoA N-acyltransferases (Nat)"/>
    <property type="match status" value="1"/>
</dbReference>
<dbReference type="Proteomes" id="UP000629963">
    <property type="component" value="Unassembled WGS sequence"/>
</dbReference>
<feature type="domain" description="N-acetyltransferase" evidence="2">
    <location>
        <begin position="7"/>
        <end position="156"/>
    </location>
</feature>